<gene>
    <name evidence="1" type="ORF">DW972_14655</name>
</gene>
<reference evidence="1 2" key="1">
    <citation type="submission" date="2018-08" db="EMBL/GenBank/DDBJ databases">
        <title>A genome reference for cultivated species of the human gut microbiota.</title>
        <authorList>
            <person name="Zou Y."/>
            <person name="Xue W."/>
            <person name="Luo G."/>
        </authorList>
    </citation>
    <scope>NUCLEOTIDE SEQUENCE [LARGE SCALE GENOMIC DNA]</scope>
    <source>
        <strain evidence="1 2">AM48-23BH</strain>
    </source>
</reference>
<comment type="caution">
    <text evidence="1">The sequence shown here is derived from an EMBL/GenBank/DDBJ whole genome shotgun (WGS) entry which is preliminary data.</text>
</comment>
<name>A0A413PMF9_9FIRM</name>
<proteinExistence type="predicted"/>
<evidence type="ECO:0000313" key="1">
    <source>
        <dbReference type="EMBL" id="RGZ77285.1"/>
    </source>
</evidence>
<accession>A0A413PMF9</accession>
<dbReference type="Proteomes" id="UP000286561">
    <property type="component" value="Unassembled WGS sequence"/>
</dbReference>
<evidence type="ECO:0000313" key="2">
    <source>
        <dbReference type="Proteomes" id="UP000286561"/>
    </source>
</evidence>
<dbReference type="AlphaFoldDB" id="A0A413PMF9"/>
<dbReference type="EMBL" id="QSEP01000167">
    <property type="protein sequence ID" value="RGZ77285.1"/>
    <property type="molecule type" value="Genomic_DNA"/>
</dbReference>
<protein>
    <submittedName>
        <fullName evidence="1">Uncharacterized protein</fullName>
    </submittedName>
</protein>
<sequence>MDYFLEWARKMNHLSDECIYDRVFGSLLSFYNIIFIQEGFMNQITEKEREFIENKLKMTTRTIVVSRTKQFCLNKIGCEIIFDGRKIASVDSGKKVDIKINGLPHKIACLWTFADGNQTLTETFTIPYGVSSLKYETMRKIENSHLFTLKGLNLTTTPVGILMEDTRLREESNNLFRQKLNEMLQWYRTNNL</sequence>
<organism evidence="1 2">
    <name type="scientific">Anaerobutyricum hallii</name>
    <dbReference type="NCBI Taxonomy" id="39488"/>
    <lineage>
        <taxon>Bacteria</taxon>
        <taxon>Bacillati</taxon>
        <taxon>Bacillota</taxon>
        <taxon>Clostridia</taxon>
        <taxon>Lachnospirales</taxon>
        <taxon>Lachnospiraceae</taxon>
        <taxon>Anaerobutyricum</taxon>
    </lineage>
</organism>